<evidence type="ECO:0000259" key="3">
    <source>
        <dbReference type="Pfam" id="PF21074"/>
    </source>
</evidence>
<dbReference type="InterPro" id="IPR028971">
    <property type="entry name" value="NAD-GDH_cat"/>
</dbReference>
<reference evidence="7 8" key="4">
    <citation type="journal article" date="2009" name="Appl. Environ. Microbiol.">
        <title>Comparative genome-wide transcriptional profiling of Azorhizobium caulinodans ORS571 grown under free-living and symbiotic conditions.</title>
        <authorList>
            <person name="Tsukada S."/>
            <person name="Aono T."/>
            <person name="Akiba N."/>
            <person name="Lee KB."/>
            <person name="Liu CT."/>
            <person name="Toyazaki H."/>
            <person name="Oyaizu H."/>
        </authorList>
    </citation>
    <scope>NUCLEOTIDE SEQUENCE [LARGE SCALE GENOMIC DNA]</scope>
    <source>
        <strain evidence="8">ATCC 43989 / DSM 5975 / JCM 20966 / LMG 6465 / NBRC 14845 / NCIMB 13405 / ORS 571</strain>
    </source>
</reference>
<dbReference type="PANTHER" id="PTHR43403">
    <property type="entry name" value="NAD-SPECIFIC GLUTAMATE DEHYDROGENASE"/>
    <property type="match status" value="1"/>
</dbReference>
<evidence type="ECO:0000259" key="5">
    <source>
        <dbReference type="Pfam" id="PF21076"/>
    </source>
</evidence>
<dbReference type="InterPro" id="IPR036291">
    <property type="entry name" value="NAD(P)-bd_dom_sf"/>
</dbReference>
<dbReference type="EMBL" id="AP009384">
    <property type="protein sequence ID" value="BAF90506.1"/>
    <property type="molecule type" value="Genomic_DNA"/>
</dbReference>
<evidence type="ECO:0000259" key="6">
    <source>
        <dbReference type="Pfam" id="PF21077"/>
    </source>
</evidence>
<dbReference type="Pfam" id="PF21074">
    <property type="entry name" value="GDH_C"/>
    <property type="match status" value="1"/>
</dbReference>
<evidence type="ECO:0000313" key="7">
    <source>
        <dbReference type="EMBL" id="BAF90506.1"/>
    </source>
</evidence>
<dbReference type="HOGENOM" id="CLU_003404_1_1_5"/>
<dbReference type="InterPro" id="IPR049059">
    <property type="entry name" value="NAD_Glu_DH_HM1"/>
</dbReference>
<feature type="domain" description="NAD-specific glutamate dehydrogenase C-terminal" evidence="3">
    <location>
        <begin position="1300"/>
        <end position="1631"/>
    </location>
</feature>
<feature type="domain" description="NAD-glutamate dehydrogenase catalytic" evidence="2">
    <location>
        <begin position="760"/>
        <end position="1254"/>
    </location>
</feature>
<dbReference type="InterPro" id="IPR049056">
    <property type="entry name" value="NAD_Glu_DH_HM3"/>
</dbReference>
<reference evidence="7 8" key="3">
    <citation type="journal article" date="2008" name="BMC Genomics">
        <title>The genome of the versatile nitrogen fixer Azorhizobium caulinodans ORS571.</title>
        <authorList>
            <person name="Lee KB."/>
            <person name="Backer P.D."/>
            <person name="Aono T."/>
            <person name="Liu CT."/>
            <person name="Suzuki S."/>
            <person name="Suzuki T."/>
            <person name="Kaneko T."/>
            <person name="Yamada M."/>
            <person name="Tabata S."/>
            <person name="Kupfer D.M."/>
            <person name="Najar F.Z."/>
            <person name="Wiley G.B."/>
            <person name="Roe B."/>
            <person name="Binnewies T.T."/>
            <person name="Ussery D.W."/>
            <person name="D'Haeze W."/>
            <person name="Herder J.D."/>
            <person name="Gevers D."/>
            <person name="Vereecke D."/>
            <person name="Holsters M."/>
            <person name="Oyaizu H."/>
        </authorList>
    </citation>
    <scope>NUCLEOTIDE SEQUENCE [LARGE SCALE GENOMIC DNA]</scope>
    <source>
        <strain evidence="8">ATCC 43989 / DSM 5975 / JCM 20966 / LMG 6465 / NBRC 14845 / NCIMB 13405 / ORS 571</strain>
    </source>
</reference>
<dbReference type="InterPro" id="IPR007780">
    <property type="entry name" value="NAD_Glu_DH_bac"/>
</dbReference>
<dbReference type="InterPro" id="IPR049058">
    <property type="entry name" value="NAD_Glu_DH_HM2"/>
</dbReference>
<dbReference type="Pfam" id="PF21078">
    <property type="entry name" value="GDH_HM3"/>
    <property type="match status" value="1"/>
</dbReference>
<dbReference type="Pfam" id="PF21076">
    <property type="entry name" value="GDH_ACT2"/>
    <property type="match status" value="1"/>
</dbReference>
<proteinExistence type="predicted"/>
<dbReference type="Pfam" id="PF21075">
    <property type="entry name" value="GDH_ACT1"/>
    <property type="match status" value="1"/>
</dbReference>
<evidence type="ECO:0000259" key="2">
    <source>
        <dbReference type="Pfam" id="PF05088"/>
    </source>
</evidence>
<reference evidence="7 8" key="6">
    <citation type="journal article" date="2011" name="Appl. Environ. Microbiol.">
        <title>Involvement of the azorhizobial chromosome partition gene (parA) in the onset of bacteroid differentiation during Sesbania rostrata stem nodule development.</title>
        <authorList>
            <person name="Liu CT."/>
            <person name="Lee KB."/>
            <person name="Wang YS."/>
            <person name="Peng MH."/>
            <person name="Lee KT."/>
            <person name="Suzuki S."/>
            <person name="Suzuki T."/>
            <person name="Oyaizu H."/>
        </authorList>
    </citation>
    <scope>NUCLEOTIDE SEQUENCE [LARGE SCALE GENOMIC DNA]</scope>
    <source>
        <strain evidence="8">ATCC 43989 / DSM 5975 / JCM 20966 / LMG 6465 / NBRC 14845 / NCIMB 13405 / ORS 571</strain>
    </source>
</reference>
<dbReference type="PIRSF" id="PIRSF036761">
    <property type="entry name" value="GDH_Mll4104"/>
    <property type="match status" value="1"/>
</dbReference>
<feature type="domain" description="NAD-glutamate dehydrogenase N-terminal ACT1" evidence="4">
    <location>
        <begin position="56"/>
        <end position="198"/>
    </location>
</feature>
<dbReference type="InterPro" id="IPR049062">
    <property type="entry name" value="NAD_Glu_DH_ACT2"/>
</dbReference>
<dbReference type="InterPro" id="IPR046346">
    <property type="entry name" value="Aminoacid_DH-like_N_sf"/>
</dbReference>
<dbReference type="SUPFAM" id="SSF51735">
    <property type="entry name" value="NAD(P)-binding Rossmann-fold domains"/>
    <property type="match status" value="1"/>
</dbReference>
<sequence length="1637" mass="178170">MGTRIAQRGGRRKPPGSVVMNIQGSQGSDASFGSKARLSLAVSLLKTEGAGIPEAFTRQLFGAAAPEDVEALLPEALAALARTSWAHLVAHKPGTSDVHVFTPSLPGHPPVTVIEAVNDDMTFLFDSLACELADRGLELRLAVHPIFALERGVGDAVTGIETDLVAAGTRGLARESLIHLHIPALGSPAAEADLKEALLGVLSDVRAANRDFLAMRARVHDVSKTYRREKWPYSEIDREEAADLIEWLVADNFIFLGVRGYALTAEGGLEAIPDSGLGVLRDPQVHELRLGADPVVTTPDMRQFQPGGQPLIITKSSIRSRVHRRAPLDYIGVKIHDGEGKLTGELRIIGLFTATAYTHSVMQIPYLRNKAEAVLVWAGFDLDTHSGKALATVLETYPRDELFQIDADTLQAYAVVILSLYDRPRVRVLPRSDPFDRFVSVLVYVPRERFDAALRQSVGAYLSQVFGGAVEEVEPTFLADLPLTRVRYIIGRQEGRTPEINRVDLEREIARLALSWSDRLGEALRATHGSAEAQALAERYGSAFDAGYVAAYPVQTAVEDIARLERLSAERPIALDFFRRPGDLQTRISLRLISFGRPLPLSQRVPTLENMGLKAIDERTYRIETTARIGSGASAATRSWVHEMSLERSDGRAIEMGGSGERLEDLLTAVLRGTAENDGFNALVLDTALNWRDVALVRALARYLRQAGIAFSQDYLWTTLNRHAALAEKIVRLFHVRFDPARDASPEARQAREAPLREAIEAALADVSSLDEDRILRRFVNLVDAALRTTFYQRDAEGRAKTAIAIKYESAKVEGLPLPRPLYEVFVYSPRVEGVHLRFGQVARGGLRWSDRPQDFRTEVLGLVKAQQVKNAVIVPVGAKGGFVPKLLPQGGSRDAIQAEGVAAYEIFVSSLLDLTDNLKGGAVVHPPQVVRLDGDDPYLVVAADKGTATFSDTANGISQRHGFWLDDAFASGGSVGYDHKAMGITARGAWEAVKRHFRERNVDIQTTPVTVAGVGDMSGDVFGNGMLLSKAIKLVAAFDHRHIFLDPNSDPAVAHAERQRLFNLPRSSWEDYDAKLISAGGGVFPRSAKRIPLSPEVRAVLGLDKAEAAPNEVMTAILKAEVDLLWFGGIGTYVRSSLETDAQVGDRANDAIRICAADLRAKVVGEGANLGMTQRGRIEAARKGVKLNTDAIDNSAGVNTSDVEVNIKIALSTPVAEGVLSAPDRAQLLADMTDDVSHLVLRNNYLQPLAISLAERRGTEDMAFQQRMMQTLEMRGELDRSVEYLPSDADLRERRNRNEGLTRPELAVLLAYGKLSLYSDLLASEVPDDPYLADELMTYFPPALRARFPQAIATHRLRREIIATGLANALINQGGPTCLARISDQTGADVAAIARAFVAVRDIYGLPRINAAIDALDNKVDGEVQLGLYRAIQDLMIGRTIWFLRYANLSVGIASVVERYGKAVASVVGALDTSLPEIWRAGRDRHIAELVQQGVPEALAAEIAVLPALAAASDIALLAERTGRALDEAAPTFFAVGRYFAIDDIVTAAKAISAPDYYDRLALDRALGQLETFIRQMTGEVLVGGGTGAEGLEAFVDSRRRDVERIRATVQDITTSGLSLSKLTLAANLLGDLARA</sequence>
<accession>A8HYW7</accession>
<feature type="domain" description="NAD-glutamate dehydrogenase ACT3" evidence="6">
    <location>
        <begin position="573"/>
        <end position="656"/>
    </location>
</feature>
<keyword evidence="8" id="KW-1185">Reference proteome</keyword>
<dbReference type="Pfam" id="PF05088">
    <property type="entry name" value="Bac_GDH_CD"/>
    <property type="match status" value="1"/>
</dbReference>
<name>A8HYW7_AZOC5</name>
<dbReference type="InterPro" id="IPR048381">
    <property type="entry name" value="GDH_C"/>
</dbReference>
<dbReference type="GO" id="GO:0004069">
    <property type="term" value="F:L-aspartate:2-oxoglutarate aminotransferase activity"/>
    <property type="evidence" value="ECO:0007669"/>
    <property type="project" value="InterPro"/>
</dbReference>
<reference evidence="7 8" key="1">
    <citation type="journal article" date="2007" name="Appl. Environ. Microbiol.">
        <title>Rhizobial factors required for stem nodule maturation and maintenance in Sesbania rostrata-Azorhizobium caulinodans ORS571 symbiosis.</title>
        <authorList>
            <person name="Suzuki S."/>
            <person name="Aono T."/>
            <person name="Lee KB."/>
            <person name="Suzuki T."/>
            <person name="Liu CT."/>
            <person name="Miwa H."/>
            <person name="Wakao S."/>
            <person name="Iki T."/>
            <person name="Oyaizu H."/>
        </authorList>
    </citation>
    <scope>NUCLEOTIDE SEQUENCE [LARGE SCALE GENOMIC DNA]</scope>
    <source>
        <strain evidence="8">ATCC 43989 / DSM 5975 / JCM 20966 / LMG 6465 / NBRC 14845 / NCIMB 13405 / ORS 571</strain>
    </source>
</reference>
<dbReference type="KEGG" id="azc:AZC_4508"/>
<dbReference type="SUPFAM" id="SSF53223">
    <property type="entry name" value="Aminoacid dehydrogenase-like, N-terminal domain"/>
    <property type="match status" value="1"/>
</dbReference>
<dbReference type="Gene3D" id="3.40.50.720">
    <property type="entry name" value="NAD(P)-binding Rossmann-like Domain"/>
    <property type="match status" value="1"/>
</dbReference>
<evidence type="ECO:0000259" key="4">
    <source>
        <dbReference type="Pfam" id="PF21075"/>
    </source>
</evidence>
<dbReference type="Pfam" id="PF21079">
    <property type="entry name" value="GDH_HM2"/>
    <property type="match status" value="1"/>
</dbReference>
<reference evidence="8" key="2">
    <citation type="submission" date="2007-04" db="EMBL/GenBank/DDBJ databases">
        <title>Complete genome sequence of the nitrogen-fixing bacterium Azorhizobium caulinodans ORS571.</title>
        <authorList>
            <person name="Lee K.B."/>
            <person name="Backer P.D."/>
            <person name="Aono T."/>
            <person name="Liu C.T."/>
            <person name="Suzuki S."/>
            <person name="Suzuki T."/>
            <person name="Kaneko T."/>
            <person name="Yamada M."/>
            <person name="Tabata S."/>
            <person name="Kupfer D.M."/>
            <person name="Najar F.Z."/>
            <person name="Wiley G.B."/>
            <person name="Roe B."/>
            <person name="Binnewies T."/>
            <person name="Ussery D."/>
            <person name="Vereecke D."/>
            <person name="Gevers D."/>
            <person name="Holsters M."/>
            <person name="Oyaizu H."/>
        </authorList>
    </citation>
    <scope>NUCLEOTIDE SEQUENCE [LARGE SCALE GENOMIC DNA]</scope>
    <source>
        <strain evidence="8">ATCC 43989 / DSM 5975 / JCM 20966 / LMG 6465 / NBRC 14845 / NCIMB 13405 / ORS 571</strain>
    </source>
</reference>
<dbReference type="Pfam" id="PF21073">
    <property type="entry name" value="GDH_HM1"/>
    <property type="match status" value="1"/>
</dbReference>
<dbReference type="eggNOG" id="COG2902">
    <property type="taxonomic scope" value="Bacteria"/>
</dbReference>
<dbReference type="GO" id="GO:0004352">
    <property type="term" value="F:glutamate dehydrogenase (NAD+) activity"/>
    <property type="evidence" value="ECO:0007669"/>
    <property type="project" value="InterPro"/>
</dbReference>
<dbReference type="PANTHER" id="PTHR43403:SF1">
    <property type="entry name" value="NAD-SPECIFIC GLUTAMATE DEHYDROGENASE"/>
    <property type="match status" value="1"/>
</dbReference>
<evidence type="ECO:0000256" key="1">
    <source>
        <dbReference type="ARBA" id="ARBA00023002"/>
    </source>
</evidence>
<dbReference type="GO" id="GO:0006538">
    <property type="term" value="P:L-glutamate catabolic process"/>
    <property type="evidence" value="ECO:0007669"/>
    <property type="project" value="InterPro"/>
</dbReference>
<keyword evidence="1" id="KW-0560">Oxidoreductase</keyword>
<dbReference type="InterPro" id="IPR049064">
    <property type="entry name" value="NAD_Glu_DH_ACT3"/>
</dbReference>
<feature type="domain" description="NAD-glutamate dehydrogenase ACT2" evidence="5">
    <location>
        <begin position="427"/>
        <end position="516"/>
    </location>
</feature>
<evidence type="ECO:0000313" key="8">
    <source>
        <dbReference type="Proteomes" id="UP000000270"/>
    </source>
</evidence>
<dbReference type="Pfam" id="PF21077">
    <property type="entry name" value="GDH_ACT3"/>
    <property type="match status" value="1"/>
</dbReference>
<reference evidence="7 8" key="5">
    <citation type="journal article" date="2010" name="Appl. Environ. Microbiol.">
        <title>phrR-like gene praR of Azorhizobium caulinodans ORS571 is essential for symbiosis with Sesbania rostrata and is involved in expression of reb genes.</title>
        <authorList>
            <person name="Akiba N."/>
            <person name="Aono T."/>
            <person name="Toyazaki H."/>
            <person name="Sato S."/>
            <person name="Oyaizu H."/>
        </authorList>
    </citation>
    <scope>NUCLEOTIDE SEQUENCE [LARGE SCALE GENOMIC DNA]</scope>
    <source>
        <strain evidence="8">ATCC 43989 / DSM 5975 / JCM 20966 / LMG 6465 / NBRC 14845 / NCIMB 13405 / ORS 571</strain>
    </source>
</reference>
<dbReference type="Proteomes" id="UP000000270">
    <property type="component" value="Chromosome"/>
</dbReference>
<protein>
    <submittedName>
        <fullName evidence="7">Uncharacterized protein</fullName>
    </submittedName>
</protein>
<dbReference type="InterPro" id="IPR024727">
    <property type="entry name" value="NAD_Glu_DH_N_ACT1"/>
</dbReference>
<organism evidence="7 8">
    <name type="scientific">Azorhizobium caulinodans (strain ATCC 43989 / DSM 5975 / JCM 20966 / LMG 6465 / NBRC 14845 / NCIMB 13405 / ORS 571)</name>
    <dbReference type="NCBI Taxonomy" id="438753"/>
    <lineage>
        <taxon>Bacteria</taxon>
        <taxon>Pseudomonadati</taxon>
        <taxon>Pseudomonadota</taxon>
        <taxon>Alphaproteobacteria</taxon>
        <taxon>Hyphomicrobiales</taxon>
        <taxon>Xanthobacteraceae</taxon>
        <taxon>Azorhizobium</taxon>
    </lineage>
</organism>
<gene>
    <name evidence="7" type="ordered locus">AZC_4508</name>
</gene>
<dbReference type="STRING" id="438753.AZC_4508"/>